<dbReference type="InterPro" id="IPR036890">
    <property type="entry name" value="HATPase_C_sf"/>
</dbReference>
<reference evidence="7 8" key="1">
    <citation type="submission" date="2019-11" db="EMBL/GenBank/DDBJ databases">
        <authorList>
            <person name="Li X.-J."/>
            <person name="Feng X.-M."/>
        </authorList>
    </citation>
    <scope>NUCLEOTIDE SEQUENCE [LARGE SCALE GENOMIC DNA]</scope>
    <source>
        <strain evidence="7 8">XMNu-373</strain>
    </source>
</reference>
<dbReference type="AlphaFoldDB" id="A0A7K3MAQ9"/>
<dbReference type="GO" id="GO:0000160">
    <property type="term" value="P:phosphorelay signal transduction system"/>
    <property type="evidence" value="ECO:0007669"/>
    <property type="project" value="UniProtKB-KW"/>
</dbReference>
<dbReference type="EC" id="2.7.13.3" evidence="2"/>
<evidence type="ECO:0000256" key="4">
    <source>
        <dbReference type="ARBA" id="ARBA00022777"/>
    </source>
</evidence>
<evidence type="ECO:0000256" key="3">
    <source>
        <dbReference type="ARBA" id="ARBA00022679"/>
    </source>
</evidence>
<dbReference type="Pfam" id="PF02518">
    <property type="entry name" value="HATPase_c"/>
    <property type="match status" value="1"/>
</dbReference>
<name>A0A7K3MAQ9_9ACTN</name>
<dbReference type="InterPro" id="IPR005467">
    <property type="entry name" value="His_kinase_dom"/>
</dbReference>
<accession>A0A7K3MAQ9</accession>
<keyword evidence="5" id="KW-0902">Two-component regulatory system</keyword>
<dbReference type="SUPFAM" id="SSF55874">
    <property type="entry name" value="ATPase domain of HSP90 chaperone/DNA topoisomerase II/histidine kinase"/>
    <property type="match status" value="1"/>
</dbReference>
<protein>
    <recommendedName>
        <fullName evidence="2">histidine kinase</fullName>
        <ecNumber evidence="2">2.7.13.3</ecNumber>
    </recommendedName>
</protein>
<dbReference type="InterPro" id="IPR004358">
    <property type="entry name" value="Sig_transdc_His_kin-like_C"/>
</dbReference>
<dbReference type="Gene3D" id="3.30.565.10">
    <property type="entry name" value="Histidine kinase-like ATPase, C-terminal domain"/>
    <property type="match status" value="1"/>
</dbReference>
<dbReference type="Proteomes" id="UP000460435">
    <property type="component" value="Unassembled WGS sequence"/>
</dbReference>
<feature type="domain" description="Histidine kinase" evidence="6">
    <location>
        <begin position="1"/>
        <end position="69"/>
    </location>
</feature>
<proteinExistence type="predicted"/>
<comment type="caution">
    <text evidence="7">The sequence shown here is derived from an EMBL/GenBank/DDBJ whole genome shotgun (WGS) entry which is preliminary data.</text>
</comment>
<keyword evidence="4" id="KW-0418">Kinase</keyword>
<dbReference type="GO" id="GO:0004673">
    <property type="term" value="F:protein histidine kinase activity"/>
    <property type="evidence" value="ECO:0007669"/>
    <property type="project" value="UniProtKB-EC"/>
</dbReference>
<dbReference type="PROSITE" id="PS50109">
    <property type="entry name" value="HIS_KIN"/>
    <property type="match status" value="1"/>
</dbReference>
<evidence type="ECO:0000259" key="6">
    <source>
        <dbReference type="PROSITE" id="PS50109"/>
    </source>
</evidence>
<evidence type="ECO:0000256" key="5">
    <source>
        <dbReference type="ARBA" id="ARBA00023012"/>
    </source>
</evidence>
<dbReference type="InterPro" id="IPR003594">
    <property type="entry name" value="HATPase_dom"/>
</dbReference>
<keyword evidence="8" id="KW-1185">Reference proteome</keyword>
<dbReference type="EMBL" id="WLZY01000011">
    <property type="protein sequence ID" value="NDL60389.1"/>
    <property type="molecule type" value="Genomic_DNA"/>
</dbReference>
<dbReference type="PANTHER" id="PTHR43711:SF1">
    <property type="entry name" value="HISTIDINE KINASE 1"/>
    <property type="match status" value="1"/>
</dbReference>
<dbReference type="CDD" id="cd00075">
    <property type="entry name" value="HATPase"/>
    <property type="match status" value="1"/>
</dbReference>
<evidence type="ECO:0000256" key="2">
    <source>
        <dbReference type="ARBA" id="ARBA00012438"/>
    </source>
</evidence>
<dbReference type="InterPro" id="IPR050736">
    <property type="entry name" value="Sensor_HK_Regulatory"/>
</dbReference>
<organism evidence="7 8">
    <name type="scientific">Phytoactinopolyspora mesophila</name>
    <dbReference type="NCBI Taxonomy" id="2650750"/>
    <lineage>
        <taxon>Bacteria</taxon>
        <taxon>Bacillati</taxon>
        <taxon>Actinomycetota</taxon>
        <taxon>Actinomycetes</taxon>
        <taxon>Jiangellales</taxon>
        <taxon>Jiangellaceae</taxon>
        <taxon>Phytoactinopolyspora</taxon>
    </lineage>
</organism>
<evidence type="ECO:0000313" key="8">
    <source>
        <dbReference type="Proteomes" id="UP000460435"/>
    </source>
</evidence>
<keyword evidence="3" id="KW-0808">Transferase</keyword>
<gene>
    <name evidence="7" type="ORF">F7O44_25255</name>
</gene>
<evidence type="ECO:0000256" key="1">
    <source>
        <dbReference type="ARBA" id="ARBA00000085"/>
    </source>
</evidence>
<dbReference type="PANTHER" id="PTHR43711">
    <property type="entry name" value="TWO-COMPONENT HISTIDINE KINASE"/>
    <property type="match status" value="1"/>
</dbReference>
<dbReference type="PRINTS" id="PR00344">
    <property type="entry name" value="BCTRLSENSOR"/>
</dbReference>
<sequence length="69" mass="7218">MVTDHGPGIPEDERERVFQRFWRGADDGEGAGLGLPIAHQIGVAHGGGITVVSPGPTGDGSVFRLTLPR</sequence>
<comment type="catalytic activity">
    <reaction evidence="1">
        <text>ATP + protein L-histidine = ADP + protein N-phospho-L-histidine.</text>
        <dbReference type="EC" id="2.7.13.3"/>
    </reaction>
</comment>
<evidence type="ECO:0000313" key="7">
    <source>
        <dbReference type="EMBL" id="NDL60389.1"/>
    </source>
</evidence>